<evidence type="ECO:0000256" key="5">
    <source>
        <dbReference type="ARBA" id="ARBA00023015"/>
    </source>
</evidence>
<evidence type="ECO:0000256" key="3">
    <source>
        <dbReference type="ARBA" id="ARBA00022771"/>
    </source>
</evidence>
<comment type="function">
    <text evidence="9">Probable transcriptional regulator.</text>
</comment>
<evidence type="ECO:0000259" key="11">
    <source>
        <dbReference type="PROSITE" id="PS50982"/>
    </source>
</evidence>
<dbReference type="PANTHER" id="PTHR12396:SF0">
    <property type="entry name" value="METHYL-CPG BINDING DOMAIN PROTEIN-LIKE, ISOFORM C"/>
    <property type="match status" value="1"/>
</dbReference>
<dbReference type="PANTHER" id="PTHR12396">
    <property type="entry name" value="METHYL-CPG BINDING PROTEIN, MBD"/>
    <property type="match status" value="1"/>
</dbReference>
<keyword evidence="5" id="KW-0805">Transcription regulation</keyword>
<dbReference type="FunFam" id="3.30.40.100:FF:000008">
    <property type="entry name" value="Methyl-CpG-binding domain-containing protein 2"/>
    <property type="match status" value="1"/>
</dbReference>
<feature type="domain" description="MBD" evidence="11">
    <location>
        <begin position="233"/>
        <end position="307"/>
    </location>
</feature>
<dbReference type="PROSITE" id="PS50982">
    <property type="entry name" value="MBD"/>
    <property type="match status" value="1"/>
</dbReference>
<keyword evidence="4" id="KW-0862">Zinc</keyword>
<keyword evidence="6" id="KW-0238">DNA-binding</keyword>
<evidence type="ECO:0000256" key="10">
    <source>
        <dbReference type="SAM" id="MobiDB-lite"/>
    </source>
</evidence>
<dbReference type="GO" id="GO:0008270">
    <property type="term" value="F:zinc ion binding"/>
    <property type="evidence" value="ECO:0007669"/>
    <property type="project" value="UniProtKB-KW"/>
</dbReference>
<dbReference type="InterPro" id="IPR016177">
    <property type="entry name" value="DNA-bd_dom_sf"/>
</dbReference>
<evidence type="ECO:0000256" key="4">
    <source>
        <dbReference type="ARBA" id="ARBA00022833"/>
    </source>
</evidence>
<reference evidence="13 14" key="1">
    <citation type="journal article" date="2023" name="Hortic Res">
        <title>Pangenome of water caltrop reveals structural variations and asymmetric subgenome divergence after allopolyploidization.</title>
        <authorList>
            <person name="Zhang X."/>
            <person name="Chen Y."/>
            <person name="Wang L."/>
            <person name="Yuan Y."/>
            <person name="Fang M."/>
            <person name="Shi L."/>
            <person name="Lu R."/>
            <person name="Comes H.P."/>
            <person name="Ma Y."/>
            <person name="Chen Y."/>
            <person name="Huang G."/>
            <person name="Zhou Y."/>
            <person name="Zheng Z."/>
            <person name="Qiu Y."/>
        </authorList>
    </citation>
    <scope>NUCLEOTIDE SEQUENCE [LARGE SCALE GENOMIC DNA]</scope>
    <source>
        <strain evidence="13">F231</strain>
    </source>
</reference>
<feature type="region of interest" description="Disordered" evidence="10">
    <location>
        <begin position="316"/>
        <end position="336"/>
    </location>
</feature>
<evidence type="ECO:0000313" key="13">
    <source>
        <dbReference type="EMBL" id="KAK4786465.1"/>
    </source>
</evidence>
<evidence type="ECO:0000256" key="6">
    <source>
        <dbReference type="ARBA" id="ARBA00023125"/>
    </source>
</evidence>
<evidence type="ECO:0000313" key="14">
    <source>
        <dbReference type="Proteomes" id="UP001346149"/>
    </source>
</evidence>
<dbReference type="SMART" id="SM00391">
    <property type="entry name" value="MBD"/>
    <property type="match status" value="1"/>
</dbReference>
<dbReference type="Gene3D" id="3.30.890.10">
    <property type="entry name" value="Methyl-cpg-binding Protein 2, Chain A"/>
    <property type="match status" value="1"/>
</dbReference>
<feature type="compositionally biased region" description="Basic and acidic residues" evidence="10">
    <location>
        <begin position="324"/>
        <end position="333"/>
    </location>
</feature>
<feature type="region of interest" description="Disordered" evidence="10">
    <location>
        <begin position="351"/>
        <end position="373"/>
    </location>
</feature>
<evidence type="ECO:0000259" key="12">
    <source>
        <dbReference type="PROSITE" id="PS51050"/>
    </source>
</evidence>
<dbReference type="CDD" id="cd01396">
    <property type="entry name" value="MeCP2_MBD"/>
    <property type="match status" value="1"/>
</dbReference>
<dbReference type="AlphaFoldDB" id="A0AAN7LJC9"/>
<feature type="compositionally biased region" description="Basic and acidic residues" evidence="10">
    <location>
        <begin position="66"/>
        <end position="100"/>
    </location>
</feature>
<dbReference type="GO" id="GO:0000118">
    <property type="term" value="C:histone deacetylase complex"/>
    <property type="evidence" value="ECO:0007669"/>
    <property type="project" value="UniProtKB-ARBA"/>
</dbReference>
<comment type="caution">
    <text evidence="13">The sequence shown here is derived from an EMBL/GenBank/DDBJ whole genome shotgun (WGS) entry which is preliminary data.</text>
</comment>
<keyword evidence="8" id="KW-0539">Nucleus</keyword>
<sequence>MQSPSGKTNLKLVQFKKNENEPESILPNSLDNHNQEPIDSSASIMEGETCEKKEDCDDSDTPLKQLVDDQSCKKTSEPTDRESGDKTLERSIDDESEIKNLKKSLNGESEKRSLIQSADEPNYDHSKQMVIYDHLTNGGGPIMPALDSRDSLHSPFVSRCFDQPAKVLPSVGAFTVQCAACFKWRLIPSKEKYEEIREKILEIPFFCETARQWRPDISCDEPEDISPDDSRLWAIDKPNIPQPPTGWQRLLRIRGKGGTKFADVYYVAPSGKRLRSMVEIQKYMVEHPEYIPAGVTMSHFSFQIPRPLQENYVRKRPRVPGSYDDGRPFDAGEARPLAWVSPEDSAEVELQLGMPSLSSSSLGRSSPNEFMPK</sequence>
<dbReference type="PROSITE" id="PS51050">
    <property type="entry name" value="ZF_CW"/>
    <property type="match status" value="1"/>
</dbReference>
<feature type="compositionally biased region" description="Polar residues" evidence="10">
    <location>
        <begin position="26"/>
        <end position="43"/>
    </location>
</feature>
<keyword evidence="3" id="KW-0863">Zinc-finger</keyword>
<dbReference type="Pfam" id="PF07496">
    <property type="entry name" value="zf-CW"/>
    <property type="match status" value="1"/>
</dbReference>
<evidence type="ECO:0008006" key="15">
    <source>
        <dbReference type="Google" id="ProtNLM"/>
    </source>
</evidence>
<dbReference type="InterPro" id="IPR001739">
    <property type="entry name" value="Methyl_CpG_DNA-bd"/>
</dbReference>
<dbReference type="InterPro" id="IPR011124">
    <property type="entry name" value="Znf_CW"/>
</dbReference>
<proteinExistence type="predicted"/>
<dbReference type="GO" id="GO:0003677">
    <property type="term" value="F:DNA binding"/>
    <property type="evidence" value="ECO:0007669"/>
    <property type="project" value="UniProtKB-KW"/>
</dbReference>
<keyword evidence="7" id="KW-0804">Transcription</keyword>
<feature type="region of interest" description="Disordered" evidence="10">
    <location>
        <begin position="1"/>
        <end position="117"/>
    </location>
</feature>
<evidence type="ECO:0000256" key="7">
    <source>
        <dbReference type="ARBA" id="ARBA00023163"/>
    </source>
</evidence>
<dbReference type="FunFam" id="3.30.890.10:FF:000012">
    <property type="entry name" value="Methyl-CpG-binding domain-containing protein 1"/>
    <property type="match status" value="1"/>
</dbReference>
<keyword evidence="14" id="KW-1185">Reference proteome</keyword>
<comment type="subcellular location">
    <subcellularLocation>
        <location evidence="1">Nucleus</location>
    </subcellularLocation>
</comment>
<evidence type="ECO:0000256" key="2">
    <source>
        <dbReference type="ARBA" id="ARBA00022723"/>
    </source>
</evidence>
<dbReference type="EMBL" id="JAXQNO010000013">
    <property type="protein sequence ID" value="KAK4786465.1"/>
    <property type="molecule type" value="Genomic_DNA"/>
</dbReference>
<name>A0AAN7LJC9_TRANT</name>
<evidence type="ECO:0000256" key="8">
    <source>
        <dbReference type="ARBA" id="ARBA00023242"/>
    </source>
</evidence>
<gene>
    <name evidence="13" type="ORF">SAY86_003154</name>
</gene>
<dbReference type="Proteomes" id="UP001346149">
    <property type="component" value="Unassembled WGS sequence"/>
</dbReference>
<protein>
    <recommendedName>
        <fullName evidence="15">Methyl-CpG-binding domain-containing protein 2</fullName>
    </recommendedName>
</protein>
<keyword evidence="2" id="KW-0479">Metal-binding</keyword>
<feature type="domain" description="CW-type" evidence="12">
    <location>
        <begin position="168"/>
        <end position="227"/>
    </location>
</feature>
<dbReference type="Gene3D" id="3.30.40.100">
    <property type="match status" value="1"/>
</dbReference>
<dbReference type="Pfam" id="PF01429">
    <property type="entry name" value="MBD"/>
    <property type="match status" value="1"/>
</dbReference>
<accession>A0AAN7LJC9</accession>
<evidence type="ECO:0000256" key="9">
    <source>
        <dbReference type="ARBA" id="ARBA00037139"/>
    </source>
</evidence>
<dbReference type="SUPFAM" id="SSF54171">
    <property type="entry name" value="DNA-binding domain"/>
    <property type="match status" value="1"/>
</dbReference>
<organism evidence="13 14">
    <name type="scientific">Trapa natans</name>
    <name type="common">Water chestnut</name>
    <dbReference type="NCBI Taxonomy" id="22666"/>
    <lineage>
        <taxon>Eukaryota</taxon>
        <taxon>Viridiplantae</taxon>
        <taxon>Streptophyta</taxon>
        <taxon>Embryophyta</taxon>
        <taxon>Tracheophyta</taxon>
        <taxon>Spermatophyta</taxon>
        <taxon>Magnoliopsida</taxon>
        <taxon>eudicotyledons</taxon>
        <taxon>Gunneridae</taxon>
        <taxon>Pentapetalae</taxon>
        <taxon>rosids</taxon>
        <taxon>malvids</taxon>
        <taxon>Myrtales</taxon>
        <taxon>Lythraceae</taxon>
        <taxon>Trapa</taxon>
    </lineage>
</organism>
<evidence type="ECO:0000256" key="1">
    <source>
        <dbReference type="ARBA" id="ARBA00004123"/>
    </source>
</evidence>
<feature type="compositionally biased region" description="Low complexity" evidence="10">
    <location>
        <begin position="356"/>
        <end position="366"/>
    </location>
</feature>